<dbReference type="InterPro" id="IPR050416">
    <property type="entry name" value="FAD-linked_Oxidoreductase"/>
</dbReference>
<name>A0A5N5WPY6_9EURO</name>
<sequence length="581" mass="62952">MAANVFVLSMFAFDDTLSNQIQAPDMPCWPSDSEWRSLNRTVSGRLIKTVPVASVCYPSEPAYNPETCQSVRSNWTTWPFHSSDPASAGDPALDNACSPIYTNGTSITGNANAGEQGCSLGAYPPYIINVTSAEDVQAGVRFAKKWNLRMNIKNTGHAGKRSFNAGSLSIWTHHMKDIQYHEKFTPQSCSSNRTHMAATLGAGVQDGDLYAAMAKHNAIAVGGENNDVGVVGWATGGGHGLATGVYGMGADNIIEAVIVTAGGDILTANACQNEDIFWAIRGGGGGTFGVITSVTVNAYKMPSFAMTGIDISSKKGKSANDWYRLLARMHGEFPRLQNAGIHGYYTMSGAPMAFSLALFEYNTVNGTSEAILKPLLEILEAANATATFKTSWLWKASWYDFVKTMPLFGSTGEMHATRASRFIPERAVEDIELLAGTLEAIAAPSPDLPGVTVPSISGTMTGSRKPVDNALNPAWRDSIVHVITTQSWDDTLSDDLATKAIHDMTFKRGYALRQLAPDTGAYVNEANTNEPDWQWSFWGPNYPRLQAIKQKYDPDGLFWCLHCVGSEAWIEMKNSTLCPFI</sequence>
<dbReference type="InterPro" id="IPR016166">
    <property type="entry name" value="FAD-bd_PCMH"/>
</dbReference>
<proteinExistence type="inferred from homology"/>
<dbReference type="PANTHER" id="PTHR42973">
    <property type="entry name" value="BINDING OXIDOREDUCTASE, PUTATIVE (AFU_ORTHOLOGUE AFUA_1G17690)-RELATED"/>
    <property type="match status" value="1"/>
</dbReference>
<feature type="signal peptide" evidence="6">
    <location>
        <begin position="1"/>
        <end position="18"/>
    </location>
</feature>
<dbReference type="InterPro" id="IPR036318">
    <property type="entry name" value="FAD-bd_PCMH-like_sf"/>
</dbReference>
<dbReference type="Pfam" id="PF08031">
    <property type="entry name" value="BBE"/>
    <property type="match status" value="1"/>
</dbReference>
<keyword evidence="3" id="KW-0285">Flavoprotein</keyword>
<evidence type="ECO:0000256" key="6">
    <source>
        <dbReference type="SAM" id="SignalP"/>
    </source>
</evidence>
<keyword evidence="5" id="KW-0560">Oxidoreductase</keyword>
<evidence type="ECO:0000259" key="7">
    <source>
        <dbReference type="PROSITE" id="PS51387"/>
    </source>
</evidence>
<evidence type="ECO:0000313" key="8">
    <source>
        <dbReference type="EMBL" id="KAB8069122.1"/>
    </source>
</evidence>
<comment type="similarity">
    <text evidence="2">Belongs to the oxygen-dependent FAD-linked oxidoreductase family.</text>
</comment>
<dbReference type="Proteomes" id="UP000326565">
    <property type="component" value="Unassembled WGS sequence"/>
</dbReference>
<evidence type="ECO:0000313" key="9">
    <source>
        <dbReference type="Proteomes" id="UP000326565"/>
    </source>
</evidence>
<keyword evidence="9" id="KW-1185">Reference proteome</keyword>
<comment type="cofactor">
    <cofactor evidence="1">
        <name>FAD</name>
        <dbReference type="ChEBI" id="CHEBI:57692"/>
    </cofactor>
</comment>
<keyword evidence="6" id="KW-0732">Signal</keyword>
<dbReference type="GO" id="GO:0071949">
    <property type="term" value="F:FAD binding"/>
    <property type="evidence" value="ECO:0007669"/>
    <property type="project" value="InterPro"/>
</dbReference>
<gene>
    <name evidence="8" type="ORF">BDV29DRAFT_161738</name>
</gene>
<dbReference type="PANTHER" id="PTHR42973:SF39">
    <property type="entry name" value="FAD-BINDING PCMH-TYPE DOMAIN-CONTAINING PROTEIN"/>
    <property type="match status" value="1"/>
</dbReference>
<evidence type="ECO:0000256" key="5">
    <source>
        <dbReference type="ARBA" id="ARBA00023002"/>
    </source>
</evidence>
<feature type="chain" id="PRO_5024977543" description="FAD-binding PCMH-type domain-containing protein" evidence="6">
    <location>
        <begin position="19"/>
        <end position="581"/>
    </location>
</feature>
<dbReference type="GO" id="GO:0016491">
    <property type="term" value="F:oxidoreductase activity"/>
    <property type="evidence" value="ECO:0007669"/>
    <property type="project" value="UniProtKB-KW"/>
</dbReference>
<dbReference type="EMBL" id="ML732355">
    <property type="protein sequence ID" value="KAB8069122.1"/>
    <property type="molecule type" value="Genomic_DNA"/>
</dbReference>
<feature type="domain" description="FAD-binding PCMH-type" evidence="7">
    <location>
        <begin position="120"/>
        <end position="301"/>
    </location>
</feature>
<dbReference type="PROSITE" id="PS51387">
    <property type="entry name" value="FAD_PCMH"/>
    <property type="match status" value="1"/>
</dbReference>
<dbReference type="Pfam" id="PF01565">
    <property type="entry name" value="FAD_binding_4"/>
    <property type="match status" value="1"/>
</dbReference>
<evidence type="ECO:0000256" key="1">
    <source>
        <dbReference type="ARBA" id="ARBA00001974"/>
    </source>
</evidence>
<dbReference type="InterPro" id="IPR006094">
    <property type="entry name" value="Oxid_FAD_bind_N"/>
</dbReference>
<dbReference type="SUPFAM" id="SSF56176">
    <property type="entry name" value="FAD-binding/transporter-associated domain-like"/>
    <property type="match status" value="1"/>
</dbReference>
<keyword evidence="4" id="KW-0274">FAD</keyword>
<organism evidence="8 9">
    <name type="scientific">Aspergillus leporis</name>
    <dbReference type="NCBI Taxonomy" id="41062"/>
    <lineage>
        <taxon>Eukaryota</taxon>
        <taxon>Fungi</taxon>
        <taxon>Dikarya</taxon>
        <taxon>Ascomycota</taxon>
        <taxon>Pezizomycotina</taxon>
        <taxon>Eurotiomycetes</taxon>
        <taxon>Eurotiomycetidae</taxon>
        <taxon>Eurotiales</taxon>
        <taxon>Aspergillaceae</taxon>
        <taxon>Aspergillus</taxon>
        <taxon>Aspergillus subgen. Circumdati</taxon>
    </lineage>
</organism>
<evidence type="ECO:0000256" key="3">
    <source>
        <dbReference type="ARBA" id="ARBA00022630"/>
    </source>
</evidence>
<reference evidence="8 9" key="1">
    <citation type="submission" date="2019-04" db="EMBL/GenBank/DDBJ databases">
        <title>Friends and foes A comparative genomics study of 23 Aspergillus species from section Flavi.</title>
        <authorList>
            <consortium name="DOE Joint Genome Institute"/>
            <person name="Kjaerbolling I."/>
            <person name="Vesth T."/>
            <person name="Frisvad J.C."/>
            <person name="Nybo J.L."/>
            <person name="Theobald S."/>
            <person name="Kildgaard S."/>
            <person name="Isbrandt T."/>
            <person name="Kuo A."/>
            <person name="Sato A."/>
            <person name="Lyhne E.K."/>
            <person name="Kogle M.E."/>
            <person name="Wiebenga A."/>
            <person name="Kun R.S."/>
            <person name="Lubbers R.J."/>
            <person name="Makela M.R."/>
            <person name="Barry K."/>
            <person name="Chovatia M."/>
            <person name="Clum A."/>
            <person name="Daum C."/>
            <person name="Haridas S."/>
            <person name="He G."/>
            <person name="LaButti K."/>
            <person name="Lipzen A."/>
            <person name="Mondo S."/>
            <person name="Riley R."/>
            <person name="Salamov A."/>
            <person name="Simmons B.A."/>
            <person name="Magnuson J.K."/>
            <person name="Henrissat B."/>
            <person name="Mortensen U.H."/>
            <person name="Larsen T.O."/>
            <person name="Devries R.P."/>
            <person name="Grigoriev I.V."/>
            <person name="Machida M."/>
            <person name="Baker S.E."/>
            <person name="Andersen M.R."/>
        </authorList>
    </citation>
    <scope>NUCLEOTIDE SEQUENCE [LARGE SCALE GENOMIC DNA]</scope>
    <source>
        <strain evidence="8 9">CBS 151.66</strain>
    </source>
</reference>
<dbReference type="InterPro" id="IPR016169">
    <property type="entry name" value="FAD-bd_PCMH_sub2"/>
</dbReference>
<dbReference type="OrthoDB" id="9983560at2759"/>
<accession>A0A5N5WPY6</accession>
<evidence type="ECO:0000256" key="2">
    <source>
        <dbReference type="ARBA" id="ARBA00005466"/>
    </source>
</evidence>
<evidence type="ECO:0000256" key="4">
    <source>
        <dbReference type="ARBA" id="ARBA00022827"/>
    </source>
</evidence>
<dbReference type="AlphaFoldDB" id="A0A5N5WPY6"/>
<protein>
    <recommendedName>
        <fullName evidence="7">FAD-binding PCMH-type domain-containing protein</fullName>
    </recommendedName>
</protein>
<dbReference type="Gene3D" id="3.30.465.10">
    <property type="match status" value="2"/>
</dbReference>
<dbReference type="InterPro" id="IPR012951">
    <property type="entry name" value="BBE"/>
</dbReference>